<feature type="active site" description="Charge relay system" evidence="5">
    <location>
        <position position="175"/>
    </location>
</feature>
<dbReference type="PANTHER" id="PTHR43806">
    <property type="entry name" value="PEPTIDASE S8"/>
    <property type="match status" value="1"/>
</dbReference>
<dbReference type="PANTHER" id="PTHR43806:SF11">
    <property type="entry name" value="CEREVISIN-RELATED"/>
    <property type="match status" value="1"/>
</dbReference>
<dbReference type="PROSITE" id="PS51892">
    <property type="entry name" value="SUBTILASE"/>
    <property type="match status" value="1"/>
</dbReference>
<dbReference type="GO" id="GO:0004252">
    <property type="term" value="F:serine-type endopeptidase activity"/>
    <property type="evidence" value="ECO:0007669"/>
    <property type="project" value="UniProtKB-UniRule"/>
</dbReference>
<evidence type="ECO:0000256" key="1">
    <source>
        <dbReference type="ARBA" id="ARBA00011073"/>
    </source>
</evidence>
<dbReference type="Gene3D" id="3.40.50.200">
    <property type="entry name" value="Peptidase S8/S53 domain"/>
    <property type="match status" value="1"/>
</dbReference>
<dbReference type="GO" id="GO:0006508">
    <property type="term" value="P:proteolysis"/>
    <property type="evidence" value="ECO:0007669"/>
    <property type="project" value="UniProtKB-KW"/>
</dbReference>
<evidence type="ECO:0000256" key="4">
    <source>
        <dbReference type="ARBA" id="ARBA00022825"/>
    </source>
</evidence>
<dbReference type="InterPro" id="IPR036852">
    <property type="entry name" value="Peptidase_S8/S53_dom_sf"/>
</dbReference>
<feature type="active site" description="Charge relay system" evidence="5">
    <location>
        <position position="477"/>
    </location>
</feature>
<evidence type="ECO:0000256" key="5">
    <source>
        <dbReference type="PROSITE-ProRule" id="PRU01240"/>
    </source>
</evidence>
<dbReference type="InterPro" id="IPR000209">
    <property type="entry name" value="Peptidase_S8/S53_dom"/>
</dbReference>
<dbReference type="InterPro" id="IPR015500">
    <property type="entry name" value="Peptidase_S8_subtilisin-rel"/>
</dbReference>
<feature type="domain" description="Peptidase S8/S53" evidence="6">
    <location>
        <begin position="72"/>
        <end position="517"/>
    </location>
</feature>
<evidence type="ECO:0000313" key="7">
    <source>
        <dbReference type="EMBL" id="PSH64910.1"/>
    </source>
</evidence>
<dbReference type="Pfam" id="PF00082">
    <property type="entry name" value="Peptidase_S8"/>
    <property type="match status" value="1"/>
</dbReference>
<comment type="caution">
    <text evidence="7">The sequence shown here is derived from an EMBL/GenBank/DDBJ whole genome shotgun (WGS) entry which is preliminary data.</text>
</comment>
<gene>
    <name evidence="7" type="ORF">CU102_20980</name>
</gene>
<dbReference type="RefSeq" id="WP_106713046.1">
    <property type="nucleotide sequence ID" value="NZ_PGGO01000018.1"/>
</dbReference>
<dbReference type="Proteomes" id="UP000241444">
    <property type="component" value="Unassembled WGS sequence"/>
</dbReference>
<dbReference type="AlphaFoldDB" id="A0A2P7BEM1"/>
<evidence type="ECO:0000313" key="8">
    <source>
        <dbReference type="Proteomes" id="UP000241444"/>
    </source>
</evidence>
<keyword evidence="3 5" id="KW-0378">Hydrolase</keyword>
<name>A0A2P7BEM1_9HYPH</name>
<organism evidence="7 8">
    <name type="scientific">Phyllobacterium brassicacearum</name>
    <dbReference type="NCBI Taxonomy" id="314235"/>
    <lineage>
        <taxon>Bacteria</taxon>
        <taxon>Pseudomonadati</taxon>
        <taxon>Pseudomonadota</taxon>
        <taxon>Alphaproteobacteria</taxon>
        <taxon>Hyphomicrobiales</taxon>
        <taxon>Phyllobacteriaceae</taxon>
        <taxon>Phyllobacterium</taxon>
    </lineage>
</organism>
<keyword evidence="8" id="KW-1185">Reference proteome</keyword>
<comment type="similarity">
    <text evidence="1 5">Belongs to the peptidase S8 family.</text>
</comment>
<keyword evidence="4 5" id="KW-0720">Serine protease</keyword>
<reference evidence="8" key="1">
    <citation type="submission" date="2017-11" db="EMBL/GenBank/DDBJ databases">
        <authorList>
            <person name="Kuznetsova I."/>
            <person name="Sazanova A."/>
            <person name="Chirak E."/>
            <person name="Safronova V."/>
            <person name="Willems A."/>
        </authorList>
    </citation>
    <scope>NUCLEOTIDE SEQUENCE [LARGE SCALE GENOMIC DNA]</scope>
    <source>
        <strain evidence="8">STM 196</strain>
    </source>
</reference>
<dbReference type="EMBL" id="PGGO01000018">
    <property type="protein sequence ID" value="PSH64910.1"/>
    <property type="molecule type" value="Genomic_DNA"/>
</dbReference>
<keyword evidence="2 5" id="KW-0645">Protease</keyword>
<feature type="active site" description="Charge relay system" evidence="5">
    <location>
        <position position="77"/>
    </location>
</feature>
<proteinExistence type="inferred from homology"/>
<dbReference type="SUPFAM" id="SSF52743">
    <property type="entry name" value="Subtilisin-like"/>
    <property type="match status" value="1"/>
</dbReference>
<accession>A0A2P7BEM1</accession>
<evidence type="ECO:0000256" key="3">
    <source>
        <dbReference type="ARBA" id="ARBA00022801"/>
    </source>
</evidence>
<dbReference type="PRINTS" id="PR00723">
    <property type="entry name" value="SUBTILISIN"/>
</dbReference>
<dbReference type="InterPro" id="IPR050131">
    <property type="entry name" value="Peptidase_S8_subtilisin-like"/>
</dbReference>
<protein>
    <submittedName>
        <fullName evidence="7">Peptidase S8</fullName>
    </submittedName>
</protein>
<dbReference type="OrthoDB" id="8390372at2"/>
<evidence type="ECO:0000259" key="6">
    <source>
        <dbReference type="Pfam" id="PF00082"/>
    </source>
</evidence>
<evidence type="ECO:0000256" key="2">
    <source>
        <dbReference type="ARBA" id="ARBA00022670"/>
    </source>
</evidence>
<sequence length="566" mass="60124">MALRSDDTKPVPAGYYYLWHLAALGVITADFGPANEPLPPNNESALRNAAAPVISGSVWDTIAGLGAVSPAKVALIDVGISPDHPNLTTRIDHNASIDLATHRYGARALEIRDDTTSSFKEEKRPFFPGLNISGLGNLGLSVDDKEYLDDIVAEYAASYGVSRRLLDSNTLFASHGTACAGLIVGEPAALPSEDGESPFPPENILTNPNSTPSHPNKNPNLLPYFGADPFSHLVNITTSFEEDARQFIAAFLYAYLQDVDVIVLPRGIPDPKRSAVEPKNELKADLERWANRDAADLFARIAMAEQGPAELEPKSSQTGSNPDRLWTILTQLMIGVSRKIPVICAAGNSGESQLIYPASLAAPDNGIVAVGAVTVEGFRAGYSNYGEGLTLVAPSDDSEVFNRHQLRIDRLSPFTAKHQYSADTGKEYCYSYFSLLSTDLPGVFGYDEGKAPWSSLLPAADNPGVGGGYYTSFGGTSGAAALVGGVAALLQRAHRAVHGGSGKLNGKAMKNILEEASNQNRHVEPGVRPLTPDCMNADNEDVIDPGYFFGAGLLNAAAAVDAVLNS</sequence>